<dbReference type="Gene3D" id="3.60.70.12">
    <property type="entry name" value="L-amino peptidase D-ALA esterase/amidase"/>
    <property type="match status" value="1"/>
</dbReference>
<keyword evidence="2" id="KW-0031">Aminopeptidase</keyword>
<dbReference type="PANTHER" id="PTHR36512:SF3">
    <property type="entry name" value="BLR5678 PROTEIN"/>
    <property type="match status" value="1"/>
</dbReference>
<evidence type="ECO:0000313" key="2">
    <source>
        <dbReference type="EMBL" id="SCG45714.1"/>
    </source>
</evidence>
<dbReference type="InterPro" id="IPR005321">
    <property type="entry name" value="Peptidase_S58_DmpA"/>
</dbReference>
<keyword evidence="3" id="KW-1185">Reference proteome</keyword>
<gene>
    <name evidence="2" type="ORF">GA0070609_1669</name>
</gene>
<evidence type="ECO:0000256" key="1">
    <source>
        <dbReference type="ARBA" id="ARBA00007068"/>
    </source>
</evidence>
<sequence>MSQLSRRARDLGIVVGSLPTGPHNAITDVAGTLVGHTTIDDGADLHTGVTAVVPSQLGPGWWTLPAAVYAGNGHGKLVGSTQVDELGVLESPIVLTGTLSVFRAADALLGYLMDQRPDGLSFNPLVGETNDGHLSDIRRRPVGAEDVLAAITGASAGPPAEGCVGAGTGTTALGFKAGIGTSSRTVRVGDRPATVGALVQSNFGGVLTVLGVPLPVEELVEDPDRTEPSGNSCMIVVATDVPLDARQLGRVARRAVFAMGRVGASYSNGSGDYAIAFSAARPEQPPIPDGEINPVFAAVLESVEEALLNSLLTAVTTTGVGGRTSHAVPHAAVIRRLSAVGRLAAPA</sequence>
<keyword evidence="2" id="KW-0378">Hydrolase</keyword>
<comment type="similarity">
    <text evidence="1">Belongs to the peptidase S58 family.</text>
</comment>
<evidence type="ECO:0000313" key="3">
    <source>
        <dbReference type="Proteomes" id="UP000198217"/>
    </source>
</evidence>
<dbReference type="RefSeq" id="WP_088993268.1">
    <property type="nucleotide sequence ID" value="NZ_LT607750.1"/>
</dbReference>
<accession>A0A1C5HIA8</accession>
<dbReference type="GO" id="GO:0004177">
    <property type="term" value="F:aminopeptidase activity"/>
    <property type="evidence" value="ECO:0007669"/>
    <property type="project" value="UniProtKB-KW"/>
</dbReference>
<reference evidence="2 3" key="1">
    <citation type="submission" date="2016-06" db="EMBL/GenBank/DDBJ databases">
        <authorList>
            <person name="Kjaerup R.B."/>
            <person name="Dalgaard T.S."/>
            <person name="Juul-Madsen H.R."/>
        </authorList>
    </citation>
    <scope>NUCLEOTIDE SEQUENCE [LARGE SCALE GENOMIC DNA]</scope>
    <source>
        <strain evidence="2 3">DSM 43904</strain>
    </source>
</reference>
<protein>
    <submittedName>
        <fullName evidence="2">D-aminopeptidase</fullName>
    </submittedName>
</protein>
<keyword evidence="2" id="KW-0645">Protease</keyword>
<name>A0A1C5HIA8_9ACTN</name>
<dbReference type="AlphaFoldDB" id="A0A1C5HIA8"/>
<dbReference type="PANTHER" id="PTHR36512">
    <property type="entry name" value="D-AMINOPEPTIDASE"/>
    <property type="match status" value="1"/>
</dbReference>
<proteinExistence type="inferred from homology"/>
<dbReference type="Proteomes" id="UP000198217">
    <property type="component" value="Chromosome I"/>
</dbReference>
<dbReference type="InterPro" id="IPR016117">
    <property type="entry name" value="ArgJ-like_dom_sf"/>
</dbReference>
<dbReference type="Pfam" id="PF03576">
    <property type="entry name" value="Peptidase_S58"/>
    <property type="match status" value="1"/>
</dbReference>
<organism evidence="2 3">
    <name type="scientific">Micromonospora echinaurantiaca</name>
    <dbReference type="NCBI Taxonomy" id="47857"/>
    <lineage>
        <taxon>Bacteria</taxon>
        <taxon>Bacillati</taxon>
        <taxon>Actinomycetota</taxon>
        <taxon>Actinomycetes</taxon>
        <taxon>Micromonosporales</taxon>
        <taxon>Micromonosporaceae</taxon>
        <taxon>Micromonospora</taxon>
    </lineage>
</organism>
<dbReference type="EMBL" id="LT607750">
    <property type="protein sequence ID" value="SCG45714.1"/>
    <property type="molecule type" value="Genomic_DNA"/>
</dbReference>
<dbReference type="SUPFAM" id="SSF56266">
    <property type="entry name" value="DmpA/ArgJ-like"/>
    <property type="match status" value="1"/>
</dbReference>